<dbReference type="GO" id="GO:0031982">
    <property type="term" value="C:vesicle"/>
    <property type="evidence" value="ECO:0007669"/>
    <property type="project" value="TreeGrafter"/>
</dbReference>
<sequence length="218" mass="22933">YSIWKSLGIAWNKTRAEYPNGELVPGYIPVFSDGWLPPPVEQGQPGGAQDLPPPASVSPTRSQHSPFPLLPTHGGQDLSPALYEFQGRNPQELSIRMGDTLQVLDQRKKWWLVQDNQGEKGYVPSNILEPLGQGHGGGHSASQVGVPSPAPSPEGPTGQGCPQPPPTRLCTAGGSQGTKPPPAPPNFISAASLAGRNELMRSRGGSRAPFPGEWGGGG</sequence>
<reference evidence="5" key="2">
    <citation type="submission" date="2025-09" db="UniProtKB">
        <authorList>
            <consortium name="Ensembl"/>
        </authorList>
    </citation>
    <scope>IDENTIFICATION</scope>
</reference>
<dbReference type="PRINTS" id="PR00452">
    <property type="entry name" value="SH3DOMAIN"/>
</dbReference>
<dbReference type="PANTHER" id="PTHR12287:SF22">
    <property type="entry name" value="EPIDERMAL GROWTH FACTOR RECEPTOR KINASE SUBSTRATE 8-LIKE PROTEIN 3"/>
    <property type="match status" value="1"/>
</dbReference>
<dbReference type="GO" id="GO:1900029">
    <property type="term" value="P:positive regulation of ruffle assembly"/>
    <property type="evidence" value="ECO:0007669"/>
    <property type="project" value="TreeGrafter"/>
</dbReference>
<accession>A0A8C8B498</accession>
<dbReference type="InterPro" id="IPR001452">
    <property type="entry name" value="SH3_domain"/>
</dbReference>
<evidence type="ECO:0000256" key="1">
    <source>
        <dbReference type="ARBA" id="ARBA00022443"/>
    </source>
</evidence>
<proteinExistence type="predicted"/>
<name>A0A8C8B498_9STRI</name>
<feature type="region of interest" description="Disordered" evidence="3">
    <location>
        <begin position="35"/>
        <end position="64"/>
    </location>
</feature>
<dbReference type="Proteomes" id="UP000694552">
    <property type="component" value="Unplaced"/>
</dbReference>
<dbReference type="SUPFAM" id="SSF50044">
    <property type="entry name" value="SH3-domain"/>
    <property type="match status" value="1"/>
</dbReference>
<dbReference type="InterPro" id="IPR039801">
    <property type="entry name" value="EPS8-like"/>
</dbReference>
<keyword evidence="1 2" id="KW-0728">SH3 domain</keyword>
<evidence type="ECO:0000313" key="6">
    <source>
        <dbReference type="Proteomes" id="UP000694552"/>
    </source>
</evidence>
<evidence type="ECO:0000313" key="5">
    <source>
        <dbReference type="Ensembl" id="ENSOSUP00000014263.1"/>
    </source>
</evidence>
<dbReference type="Pfam" id="PF00018">
    <property type="entry name" value="SH3_1"/>
    <property type="match status" value="1"/>
</dbReference>
<evidence type="ECO:0000256" key="2">
    <source>
        <dbReference type="PROSITE-ProRule" id="PRU00192"/>
    </source>
</evidence>
<dbReference type="GO" id="GO:0007266">
    <property type="term" value="P:Rho protein signal transduction"/>
    <property type="evidence" value="ECO:0007669"/>
    <property type="project" value="TreeGrafter"/>
</dbReference>
<keyword evidence="6" id="KW-1185">Reference proteome</keyword>
<dbReference type="GO" id="GO:0003779">
    <property type="term" value="F:actin binding"/>
    <property type="evidence" value="ECO:0007669"/>
    <property type="project" value="TreeGrafter"/>
</dbReference>
<feature type="region of interest" description="Disordered" evidence="3">
    <location>
        <begin position="123"/>
        <end position="218"/>
    </location>
</feature>
<protein>
    <recommendedName>
        <fullName evidence="4">SH3 domain-containing protein</fullName>
    </recommendedName>
</protein>
<dbReference type="GO" id="GO:0035023">
    <property type="term" value="P:regulation of Rho protein signal transduction"/>
    <property type="evidence" value="ECO:0007669"/>
    <property type="project" value="TreeGrafter"/>
</dbReference>
<dbReference type="Gene3D" id="2.30.30.40">
    <property type="entry name" value="SH3 Domains"/>
    <property type="match status" value="1"/>
</dbReference>
<dbReference type="GO" id="GO:0032587">
    <property type="term" value="C:ruffle membrane"/>
    <property type="evidence" value="ECO:0007669"/>
    <property type="project" value="TreeGrafter"/>
</dbReference>
<reference evidence="5" key="1">
    <citation type="submission" date="2025-08" db="UniProtKB">
        <authorList>
            <consortium name="Ensembl"/>
        </authorList>
    </citation>
    <scope>IDENTIFICATION</scope>
</reference>
<organism evidence="5 6">
    <name type="scientific">Otus sunia</name>
    <name type="common">Oriental scops-owl</name>
    <dbReference type="NCBI Taxonomy" id="257818"/>
    <lineage>
        <taxon>Eukaryota</taxon>
        <taxon>Metazoa</taxon>
        <taxon>Chordata</taxon>
        <taxon>Craniata</taxon>
        <taxon>Vertebrata</taxon>
        <taxon>Euteleostomi</taxon>
        <taxon>Archelosauria</taxon>
        <taxon>Archosauria</taxon>
        <taxon>Dinosauria</taxon>
        <taxon>Saurischia</taxon>
        <taxon>Theropoda</taxon>
        <taxon>Coelurosauria</taxon>
        <taxon>Aves</taxon>
        <taxon>Neognathae</taxon>
        <taxon>Neoaves</taxon>
        <taxon>Telluraves</taxon>
        <taxon>Strigiformes</taxon>
        <taxon>Strigidae</taxon>
        <taxon>Otus</taxon>
    </lineage>
</organism>
<dbReference type="SMART" id="SM00326">
    <property type="entry name" value="SH3"/>
    <property type="match status" value="1"/>
</dbReference>
<dbReference type="PROSITE" id="PS50002">
    <property type="entry name" value="SH3"/>
    <property type="match status" value="1"/>
</dbReference>
<dbReference type="AlphaFoldDB" id="A0A8C8B498"/>
<dbReference type="PANTHER" id="PTHR12287">
    <property type="entry name" value="EPIDERMAL GROWTH FACTOR RECEPTOR KINASE SUBSTRATE EPS8-RELATED PROTEIN"/>
    <property type="match status" value="1"/>
</dbReference>
<dbReference type="Ensembl" id="ENSOSUT00000014739.1">
    <property type="protein sequence ID" value="ENSOSUP00000014263.1"/>
    <property type="gene ID" value="ENSOSUG00000010198.1"/>
</dbReference>
<dbReference type="InterPro" id="IPR036028">
    <property type="entry name" value="SH3-like_dom_sf"/>
</dbReference>
<evidence type="ECO:0000256" key="3">
    <source>
        <dbReference type="SAM" id="MobiDB-lite"/>
    </source>
</evidence>
<feature type="domain" description="SH3" evidence="4">
    <location>
        <begin position="74"/>
        <end position="133"/>
    </location>
</feature>
<evidence type="ECO:0000259" key="4">
    <source>
        <dbReference type="PROSITE" id="PS50002"/>
    </source>
</evidence>